<name>A0A6V7H9W6_9HYME</name>
<keyword evidence="3" id="KW-1185">Reference proteome</keyword>
<feature type="compositionally biased region" description="Basic and acidic residues" evidence="1">
    <location>
        <begin position="26"/>
        <end position="56"/>
    </location>
</feature>
<dbReference type="EMBL" id="CAJDYZ010008723">
    <property type="protein sequence ID" value="CAD1475732.1"/>
    <property type="molecule type" value="Genomic_DNA"/>
</dbReference>
<dbReference type="Proteomes" id="UP000752696">
    <property type="component" value="Unassembled WGS sequence"/>
</dbReference>
<sequence>NSTNVREFLRQGVLKDSDFDEEDGDPERGHEGEKNEGNYGRDERHIYDEDEVRKGQ</sequence>
<evidence type="ECO:0000256" key="1">
    <source>
        <dbReference type="SAM" id="MobiDB-lite"/>
    </source>
</evidence>
<feature type="region of interest" description="Disordered" evidence="1">
    <location>
        <begin position="1"/>
        <end position="56"/>
    </location>
</feature>
<feature type="non-terminal residue" evidence="2">
    <location>
        <position position="56"/>
    </location>
</feature>
<feature type="compositionally biased region" description="Basic and acidic residues" evidence="1">
    <location>
        <begin position="7"/>
        <end position="17"/>
    </location>
</feature>
<reference evidence="2" key="1">
    <citation type="submission" date="2020-07" db="EMBL/GenBank/DDBJ databases">
        <authorList>
            <person name="Nazaruddin N."/>
        </authorList>
    </citation>
    <scope>NUCLEOTIDE SEQUENCE</scope>
</reference>
<protein>
    <submittedName>
        <fullName evidence="2">Uncharacterized protein</fullName>
    </submittedName>
</protein>
<proteinExistence type="predicted"/>
<feature type="non-terminal residue" evidence="2">
    <location>
        <position position="1"/>
    </location>
</feature>
<evidence type="ECO:0000313" key="2">
    <source>
        <dbReference type="EMBL" id="CAD1475732.1"/>
    </source>
</evidence>
<evidence type="ECO:0000313" key="3">
    <source>
        <dbReference type="Proteomes" id="UP000752696"/>
    </source>
</evidence>
<accession>A0A6V7H9W6</accession>
<dbReference type="AlphaFoldDB" id="A0A6V7H9W6"/>
<comment type="caution">
    <text evidence="2">The sequence shown here is derived from an EMBL/GenBank/DDBJ whole genome shotgun (WGS) entry which is preliminary data.</text>
</comment>
<organism evidence="2 3">
    <name type="scientific">Heterotrigona itama</name>
    <dbReference type="NCBI Taxonomy" id="395501"/>
    <lineage>
        <taxon>Eukaryota</taxon>
        <taxon>Metazoa</taxon>
        <taxon>Ecdysozoa</taxon>
        <taxon>Arthropoda</taxon>
        <taxon>Hexapoda</taxon>
        <taxon>Insecta</taxon>
        <taxon>Pterygota</taxon>
        <taxon>Neoptera</taxon>
        <taxon>Endopterygota</taxon>
        <taxon>Hymenoptera</taxon>
        <taxon>Apocrita</taxon>
        <taxon>Aculeata</taxon>
        <taxon>Apoidea</taxon>
        <taxon>Anthophila</taxon>
        <taxon>Apidae</taxon>
        <taxon>Heterotrigona</taxon>
    </lineage>
</organism>
<gene>
    <name evidence="2" type="ORF">MHI_LOCUS593115</name>
</gene>